<organism evidence="2">
    <name type="scientific">marine sediment metagenome</name>
    <dbReference type="NCBI Taxonomy" id="412755"/>
    <lineage>
        <taxon>unclassified sequences</taxon>
        <taxon>metagenomes</taxon>
        <taxon>ecological metagenomes</taxon>
    </lineage>
</organism>
<name>X1I1I4_9ZZZZ</name>
<gene>
    <name evidence="2" type="ORF">S03H2_42569</name>
</gene>
<accession>X1I1I4</accession>
<sequence>EGSPETYLEFLAIIEKHRKAQGKEAKIPPPELIEAGKALKEVEAKVAEIEEKKGKGKADAALYKAVSDATYRYKQLLAQWQAKKD</sequence>
<evidence type="ECO:0000313" key="2">
    <source>
        <dbReference type="EMBL" id="GAH76271.1"/>
    </source>
</evidence>
<evidence type="ECO:0000256" key="1">
    <source>
        <dbReference type="SAM" id="Coils"/>
    </source>
</evidence>
<dbReference type="AlphaFoldDB" id="X1I1I4"/>
<feature type="coiled-coil region" evidence="1">
    <location>
        <begin position="32"/>
        <end position="59"/>
    </location>
</feature>
<reference evidence="2" key="1">
    <citation type="journal article" date="2014" name="Front. Microbiol.">
        <title>High frequency of phylogenetically diverse reductive dehalogenase-homologous genes in deep subseafloor sedimentary metagenomes.</title>
        <authorList>
            <person name="Kawai M."/>
            <person name="Futagami T."/>
            <person name="Toyoda A."/>
            <person name="Takaki Y."/>
            <person name="Nishi S."/>
            <person name="Hori S."/>
            <person name="Arai W."/>
            <person name="Tsubouchi T."/>
            <person name="Morono Y."/>
            <person name="Uchiyama I."/>
            <person name="Ito T."/>
            <person name="Fujiyama A."/>
            <person name="Inagaki F."/>
            <person name="Takami H."/>
        </authorList>
    </citation>
    <scope>NUCLEOTIDE SEQUENCE</scope>
    <source>
        <strain evidence="2">Expedition CK06-06</strain>
    </source>
</reference>
<keyword evidence="1" id="KW-0175">Coiled coil</keyword>
<proteinExistence type="predicted"/>
<comment type="caution">
    <text evidence="2">The sequence shown here is derived from an EMBL/GenBank/DDBJ whole genome shotgun (WGS) entry which is preliminary data.</text>
</comment>
<feature type="non-terminal residue" evidence="2">
    <location>
        <position position="1"/>
    </location>
</feature>
<dbReference type="EMBL" id="BARU01026511">
    <property type="protein sequence ID" value="GAH76271.1"/>
    <property type="molecule type" value="Genomic_DNA"/>
</dbReference>
<protein>
    <submittedName>
        <fullName evidence="2">Uncharacterized protein</fullName>
    </submittedName>
</protein>